<gene>
    <name evidence="1" type="ORF">HGM15179_011837</name>
</gene>
<reference evidence="1" key="1">
    <citation type="submission" date="2019-04" db="EMBL/GenBank/DDBJ databases">
        <title>Genome assembly of Zosterops borbonicus 15179.</title>
        <authorList>
            <person name="Leroy T."/>
            <person name="Anselmetti Y."/>
            <person name="Tilak M.-K."/>
            <person name="Nabholz B."/>
        </authorList>
    </citation>
    <scope>NUCLEOTIDE SEQUENCE</scope>
    <source>
        <strain evidence="1">HGM_15179</strain>
        <tissue evidence="1">Muscle</tissue>
    </source>
</reference>
<proteinExistence type="predicted"/>
<sequence>MSRIDRGLYRLDQWTTCIRFNKAKCHVLHLGLNNPRECSRLGEEWIERCPTEKDLGVLVDCHLNMSQLCPGGQKTNDTWPGSAIVWPAGPGQDCHLYWALEMLLLKSCVQFWAPHDKKDLKKLECVQRRGMELGKGQEHKFDEEQLRELGGLSLEKRRLKGDILIFYNYLKGGCGEKGVGLFSQNTSKRTKGNSLTLCYRRFGLDIRKKYLHGKGCQPSKQAAQGNGLVTIPGGI</sequence>
<keyword evidence="2" id="KW-1185">Reference proteome</keyword>
<protein>
    <recommendedName>
        <fullName evidence="3">Rna-directed dna polymerase from mobile element jockey-like</fullName>
    </recommendedName>
</protein>
<dbReference type="EMBL" id="SWJQ01000375">
    <property type="protein sequence ID" value="TRZ15264.1"/>
    <property type="molecule type" value="Genomic_DNA"/>
</dbReference>
<dbReference type="Proteomes" id="UP000796761">
    <property type="component" value="Unassembled WGS sequence"/>
</dbReference>
<dbReference type="OrthoDB" id="10404096at2759"/>
<dbReference type="AlphaFoldDB" id="A0A8K1GC84"/>
<evidence type="ECO:0000313" key="1">
    <source>
        <dbReference type="EMBL" id="TRZ15264.1"/>
    </source>
</evidence>
<evidence type="ECO:0000313" key="2">
    <source>
        <dbReference type="Proteomes" id="UP000796761"/>
    </source>
</evidence>
<dbReference type="PANTHER" id="PTHR33332">
    <property type="entry name" value="REVERSE TRANSCRIPTASE DOMAIN-CONTAINING PROTEIN"/>
    <property type="match status" value="1"/>
</dbReference>
<name>A0A8K1GC84_9PASS</name>
<accession>A0A8K1GC84</accession>
<evidence type="ECO:0008006" key="3">
    <source>
        <dbReference type="Google" id="ProtNLM"/>
    </source>
</evidence>
<organism evidence="1 2">
    <name type="scientific">Zosterops borbonicus</name>
    <dbReference type="NCBI Taxonomy" id="364589"/>
    <lineage>
        <taxon>Eukaryota</taxon>
        <taxon>Metazoa</taxon>
        <taxon>Chordata</taxon>
        <taxon>Craniata</taxon>
        <taxon>Vertebrata</taxon>
        <taxon>Euteleostomi</taxon>
        <taxon>Archelosauria</taxon>
        <taxon>Archosauria</taxon>
        <taxon>Dinosauria</taxon>
        <taxon>Saurischia</taxon>
        <taxon>Theropoda</taxon>
        <taxon>Coelurosauria</taxon>
        <taxon>Aves</taxon>
        <taxon>Neognathae</taxon>
        <taxon>Neoaves</taxon>
        <taxon>Telluraves</taxon>
        <taxon>Australaves</taxon>
        <taxon>Passeriformes</taxon>
        <taxon>Sylvioidea</taxon>
        <taxon>Zosteropidae</taxon>
        <taxon>Zosterops</taxon>
    </lineage>
</organism>
<comment type="caution">
    <text evidence="1">The sequence shown here is derived from an EMBL/GenBank/DDBJ whole genome shotgun (WGS) entry which is preliminary data.</text>
</comment>